<keyword evidence="6" id="KW-0418">Kinase</keyword>
<evidence type="ECO:0000256" key="7">
    <source>
        <dbReference type="ARBA" id="ARBA00022840"/>
    </source>
</evidence>
<evidence type="ECO:0000256" key="4">
    <source>
        <dbReference type="ARBA" id="ARBA00022679"/>
    </source>
</evidence>
<dbReference type="SMART" id="SM00387">
    <property type="entry name" value="HATPase_c"/>
    <property type="match status" value="1"/>
</dbReference>
<name>A0A938BUC8_UNCW3</name>
<dbReference type="InterPro" id="IPR003594">
    <property type="entry name" value="HATPase_dom"/>
</dbReference>
<comment type="caution">
    <text evidence="10">The sequence shown here is derived from an EMBL/GenBank/DDBJ whole genome shotgun (WGS) entry which is preliminary data.</text>
</comment>
<dbReference type="GO" id="GO:0005524">
    <property type="term" value="F:ATP binding"/>
    <property type="evidence" value="ECO:0007669"/>
    <property type="project" value="UniProtKB-KW"/>
</dbReference>
<dbReference type="Proteomes" id="UP000779900">
    <property type="component" value="Unassembled WGS sequence"/>
</dbReference>
<sequence>MHPGRAMRNTVVRTVIALGIVVLVVCAGFLVVRRLLRVGGASPVEMTPAWERDLVSVTPVDVNADSIDELLVGLTNITIELRSQDLTSFDQTFLQSQDSTFTAGAILGATDQRHVWATQKEHDSLFVYDLVGQRRMFVVRGNDARAPAGWDGGASRVVADRSRPDSVLQLLLQVGSAWDASPRGIWALDWNSGAVRWQYPTGPEVVDLQTVDVEDDGLNEVLAGSWAPGNGNSASGTDDAHTFVFMLDNDGKPRWIRPIGVYSSSVRVAMLERTKKYGKLVVACEVGNKAGERKYDSLFLLNAADSGRVVARTQRGTYNRAMVTLNDKQANRFIAVGGNDDTLRLFDDRLNLVRQISVPGFNGSPLLQAGRFTQDGSDALALPSSDGDIIVLDIEFRTLVRRHAGLVSRLLTVRQGSQDKLLVSLRPTGQTSSTTWRLYDFRPLGLPERNVTVGTAALLMAVAVFLTLALAGSVAALSSKWWRTSLAVKLVKDGAGRGGYVIVDRSGRLTESAGTVSDALGLGNTRRNVDLRSLPAVREKSPAFGKLLDDAVSGTEPRTTREVAIVDGDSLSTYLAQVLRLPDGKIATRFEDLSVVEHARRISMWATIAQRLAHSIKTPLATIRVSALQLAGSDNSDVGRKIRIEAERLGAMVDGIMRLTSFGQLTSAAHQVGPIVRMALDKQGVYAAGNLDVIADVGADLPDVLVDEEALIEALGSLIRNAVEAMPQGGRLSVSASKSERSGFVRIWVGDTGPGVSKEHRTRLFQPFFTRKVGGTGLGLALARKTLQDMGGELDVAPSSDSGAVFWVDVPVAGARTAYGGDCAT</sequence>
<dbReference type="SUPFAM" id="SSF50998">
    <property type="entry name" value="Quinoprotein alcohol dehydrogenase-like"/>
    <property type="match status" value="1"/>
</dbReference>
<gene>
    <name evidence="10" type="ORF">FJY68_13700</name>
</gene>
<dbReference type="GO" id="GO:0005886">
    <property type="term" value="C:plasma membrane"/>
    <property type="evidence" value="ECO:0007669"/>
    <property type="project" value="UniProtKB-SubCell"/>
</dbReference>
<dbReference type="Gene3D" id="3.30.565.10">
    <property type="entry name" value="Histidine kinase-like ATPase, C-terminal domain"/>
    <property type="match status" value="1"/>
</dbReference>
<feature type="domain" description="Histidine kinase" evidence="9">
    <location>
        <begin position="611"/>
        <end position="814"/>
    </location>
</feature>
<evidence type="ECO:0000256" key="3">
    <source>
        <dbReference type="ARBA" id="ARBA00022553"/>
    </source>
</evidence>
<keyword evidence="4" id="KW-0808">Transferase</keyword>
<dbReference type="EMBL" id="VGIR01000159">
    <property type="protein sequence ID" value="MBM3332879.1"/>
    <property type="molecule type" value="Genomic_DNA"/>
</dbReference>
<dbReference type="CDD" id="cd00082">
    <property type="entry name" value="HisKA"/>
    <property type="match status" value="1"/>
</dbReference>
<dbReference type="InterPro" id="IPR005467">
    <property type="entry name" value="His_kinase_dom"/>
</dbReference>
<proteinExistence type="predicted"/>
<accession>A0A938BUC8</accession>
<keyword evidence="7" id="KW-0067">ATP-binding</keyword>
<dbReference type="AlphaFoldDB" id="A0A938BUC8"/>
<dbReference type="InterPro" id="IPR050980">
    <property type="entry name" value="2C_sensor_his_kinase"/>
</dbReference>
<evidence type="ECO:0000256" key="5">
    <source>
        <dbReference type="ARBA" id="ARBA00022741"/>
    </source>
</evidence>
<dbReference type="GO" id="GO:0000155">
    <property type="term" value="F:phosphorelay sensor kinase activity"/>
    <property type="evidence" value="ECO:0007669"/>
    <property type="project" value="InterPro"/>
</dbReference>
<keyword evidence="5" id="KW-0547">Nucleotide-binding</keyword>
<dbReference type="PANTHER" id="PTHR44936">
    <property type="entry name" value="SENSOR PROTEIN CREC"/>
    <property type="match status" value="1"/>
</dbReference>
<dbReference type="Pfam" id="PF02518">
    <property type="entry name" value="HATPase_c"/>
    <property type="match status" value="1"/>
</dbReference>
<dbReference type="PROSITE" id="PS50109">
    <property type="entry name" value="HIS_KIN"/>
    <property type="match status" value="1"/>
</dbReference>
<evidence type="ECO:0000259" key="9">
    <source>
        <dbReference type="PROSITE" id="PS50109"/>
    </source>
</evidence>
<keyword evidence="8" id="KW-0472">Membrane</keyword>
<evidence type="ECO:0000256" key="2">
    <source>
        <dbReference type="ARBA" id="ARBA00012438"/>
    </source>
</evidence>
<comment type="catalytic activity">
    <reaction evidence="1">
        <text>ATP + protein L-histidine = ADP + protein N-phospho-L-histidine.</text>
        <dbReference type="EC" id="2.7.13.3"/>
    </reaction>
</comment>
<keyword evidence="8" id="KW-1133">Transmembrane helix</keyword>
<dbReference type="InterPro" id="IPR003661">
    <property type="entry name" value="HisK_dim/P_dom"/>
</dbReference>
<dbReference type="InterPro" id="IPR011047">
    <property type="entry name" value="Quinoprotein_ADH-like_sf"/>
</dbReference>
<evidence type="ECO:0000313" key="10">
    <source>
        <dbReference type="EMBL" id="MBM3332879.1"/>
    </source>
</evidence>
<dbReference type="InterPro" id="IPR004358">
    <property type="entry name" value="Sig_transdc_His_kin-like_C"/>
</dbReference>
<keyword evidence="3" id="KW-0597">Phosphoprotein</keyword>
<evidence type="ECO:0000313" key="11">
    <source>
        <dbReference type="Proteomes" id="UP000779900"/>
    </source>
</evidence>
<dbReference type="InterPro" id="IPR036890">
    <property type="entry name" value="HATPase_C_sf"/>
</dbReference>
<dbReference type="PANTHER" id="PTHR44936:SF10">
    <property type="entry name" value="SENSOR PROTEIN RSTB"/>
    <property type="match status" value="1"/>
</dbReference>
<dbReference type="EC" id="2.7.13.3" evidence="2"/>
<reference evidence="10" key="1">
    <citation type="submission" date="2019-03" db="EMBL/GenBank/DDBJ databases">
        <title>Lake Tanganyika Metagenome-Assembled Genomes (MAGs).</title>
        <authorList>
            <person name="Tran P."/>
        </authorList>
    </citation>
    <scope>NUCLEOTIDE SEQUENCE</scope>
    <source>
        <strain evidence="10">K_DeepCast_150m_m2_040</strain>
    </source>
</reference>
<dbReference type="SUPFAM" id="SSF55874">
    <property type="entry name" value="ATPase domain of HSP90 chaperone/DNA topoisomerase II/histidine kinase"/>
    <property type="match status" value="1"/>
</dbReference>
<feature type="transmembrane region" description="Helical" evidence="8">
    <location>
        <begin position="456"/>
        <end position="477"/>
    </location>
</feature>
<evidence type="ECO:0000256" key="8">
    <source>
        <dbReference type="SAM" id="Phobius"/>
    </source>
</evidence>
<keyword evidence="8" id="KW-0812">Transmembrane</keyword>
<evidence type="ECO:0000256" key="1">
    <source>
        <dbReference type="ARBA" id="ARBA00000085"/>
    </source>
</evidence>
<evidence type="ECO:0000256" key="6">
    <source>
        <dbReference type="ARBA" id="ARBA00022777"/>
    </source>
</evidence>
<protein>
    <recommendedName>
        <fullName evidence="2">histidine kinase</fullName>
        <ecNumber evidence="2">2.7.13.3</ecNumber>
    </recommendedName>
</protein>
<organism evidence="10 11">
    <name type="scientific">candidate division WOR-3 bacterium</name>
    <dbReference type="NCBI Taxonomy" id="2052148"/>
    <lineage>
        <taxon>Bacteria</taxon>
        <taxon>Bacteria division WOR-3</taxon>
    </lineage>
</organism>
<dbReference type="PRINTS" id="PR00344">
    <property type="entry name" value="BCTRLSENSOR"/>
</dbReference>
<feature type="transmembrane region" description="Helical" evidence="8">
    <location>
        <begin position="12"/>
        <end position="32"/>
    </location>
</feature>